<evidence type="ECO:0008006" key="4">
    <source>
        <dbReference type="Google" id="ProtNLM"/>
    </source>
</evidence>
<feature type="compositionally biased region" description="Polar residues" evidence="1">
    <location>
        <begin position="109"/>
        <end position="122"/>
    </location>
</feature>
<evidence type="ECO:0000313" key="3">
    <source>
        <dbReference type="Proteomes" id="UP000807306"/>
    </source>
</evidence>
<dbReference type="SUPFAM" id="SSF48452">
    <property type="entry name" value="TPR-like"/>
    <property type="match status" value="2"/>
</dbReference>
<evidence type="ECO:0000256" key="1">
    <source>
        <dbReference type="SAM" id="MobiDB-lite"/>
    </source>
</evidence>
<dbReference type="Proteomes" id="UP000807306">
    <property type="component" value="Unassembled WGS sequence"/>
</dbReference>
<evidence type="ECO:0000313" key="2">
    <source>
        <dbReference type="EMBL" id="KAF9525173.1"/>
    </source>
</evidence>
<name>A0A9P6E9E5_9AGAR</name>
<dbReference type="InterPro" id="IPR011990">
    <property type="entry name" value="TPR-like_helical_dom_sf"/>
</dbReference>
<dbReference type="Gene3D" id="1.25.40.10">
    <property type="entry name" value="Tetratricopeptide repeat domain"/>
    <property type="match status" value="2"/>
</dbReference>
<reference evidence="2" key="1">
    <citation type="submission" date="2020-11" db="EMBL/GenBank/DDBJ databases">
        <authorList>
            <consortium name="DOE Joint Genome Institute"/>
            <person name="Ahrendt S."/>
            <person name="Riley R."/>
            <person name="Andreopoulos W."/>
            <person name="Labutti K."/>
            <person name="Pangilinan J."/>
            <person name="Ruiz-Duenas F.J."/>
            <person name="Barrasa J.M."/>
            <person name="Sanchez-Garcia M."/>
            <person name="Camarero S."/>
            <person name="Miyauchi S."/>
            <person name="Serrano A."/>
            <person name="Linde D."/>
            <person name="Babiker R."/>
            <person name="Drula E."/>
            <person name="Ayuso-Fernandez I."/>
            <person name="Pacheco R."/>
            <person name="Padilla G."/>
            <person name="Ferreira P."/>
            <person name="Barriuso J."/>
            <person name="Kellner H."/>
            <person name="Castanera R."/>
            <person name="Alfaro M."/>
            <person name="Ramirez L."/>
            <person name="Pisabarro A.G."/>
            <person name="Kuo A."/>
            <person name="Tritt A."/>
            <person name="Lipzen A."/>
            <person name="He G."/>
            <person name="Yan M."/>
            <person name="Ng V."/>
            <person name="Cullen D."/>
            <person name="Martin F."/>
            <person name="Rosso M.-N."/>
            <person name="Henrissat B."/>
            <person name="Hibbett D."/>
            <person name="Martinez A.T."/>
            <person name="Grigoriev I.V."/>
        </authorList>
    </citation>
    <scope>NUCLEOTIDE SEQUENCE</scope>
    <source>
        <strain evidence="2">CBS 506.95</strain>
    </source>
</reference>
<dbReference type="EMBL" id="MU157888">
    <property type="protein sequence ID" value="KAF9525173.1"/>
    <property type="molecule type" value="Genomic_DNA"/>
</dbReference>
<protein>
    <recommendedName>
        <fullName evidence="4">TPR-like protein</fullName>
    </recommendedName>
</protein>
<sequence length="1063" mass="120195">MDALNTNSEIDPQQQGQNVSLFHGNTIVHGGNFYMHNTTYQLPTHDLSLKSDATMPLQTEWKGDLAQIRVTTEETQHAVQQLLALSTDQRVEIQLMKINVQQKLSVNESRPVYGNNTGTKGTSPPEPSRSRTLEHLGYEVDEVDKGVARLALDNQIVVCRRPVEPFVMRFPSKSFRCSPRKRHRTLLQEVLHLLGDLEDNADAIDEHAYKLNVLGERFSALEMQRESSIFYTWAVHLYRILMKAHPQDFAPYLAETLANLSDTIPQNEKSLPATEEAVTLMRSIIGPDSSQDLRCQFAWVLSKHANYLTDSLSLHQEAMTITAEALEIYESTLRPAVTFLDLVGDENENLSRQLSSLLIQQQQSVDCLKTPKTAPYNDFDLRGTDAHLCGYSIALYTASSVAKSLDREQESKEFQLKSALAAQHLASSFPNTHLESQLALRLYSLSGFDRNATPDDEPLWYLEEALRIYRRACSYDPKFYLHHQLYCMVQKAEILAELQRPDEALQTLQEILEMDIDSVYSQITVAHAFFHASQTFSRLNYSNEAVLLQVRSVELFRTVKTKSNPDDAYTYLALAIHFKSDAQHVGDAITAANAALQQLQTLAIQNPSQRTASLVSGLLSCIDVFTSPPSHDTSLITNAVKTTFDQYEALVQQDINHLNRYHGLMIEIVSRLRNPDITVSTSLDVVERLRRLSQEHPDHDNVNSLLLNRMLYHGLILNRHNRLAEAITWMENLGEDYQHLADTDVATCRWYINVHIHLALLLKDRGDMKGLTTALGKAIKAGEDLNLRWVDGVSAFFITASLAYFAEAGELKGTEALALENSTLCLSISKSNTLLHGTSVGLVQLHHSRRLTTNQRYEEALATAREATTAIQEVTNDDPTYFDTYDFFWPSEFLRTLASCLADMEDLVEGLAVARQGFEEAQRVRDPVHPLLWHISERCYGNSLWTFGCLQLFSGNRDDALKSFEEVKEIWKQRSSIRKMDMRKLALTQWALGIVYCLVGRHDDGSSAHLELNKLIAGLKFADPVLYCLISVALAQERRRPGWTRVLDTVKEDLEECGHLTDI</sequence>
<feature type="region of interest" description="Disordered" evidence="1">
    <location>
        <begin position="109"/>
        <end position="131"/>
    </location>
</feature>
<organism evidence="2 3">
    <name type="scientific">Crepidotus variabilis</name>
    <dbReference type="NCBI Taxonomy" id="179855"/>
    <lineage>
        <taxon>Eukaryota</taxon>
        <taxon>Fungi</taxon>
        <taxon>Dikarya</taxon>
        <taxon>Basidiomycota</taxon>
        <taxon>Agaricomycotina</taxon>
        <taxon>Agaricomycetes</taxon>
        <taxon>Agaricomycetidae</taxon>
        <taxon>Agaricales</taxon>
        <taxon>Agaricineae</taxon>
        <taxon>Crepidotaceae</taxon>
        <taxon>Crepidotus</taxon>
    </lineage>
</organism>
<comment type="caution">
    <text evidence="2">The sequence shown here is derived from an EMBL/GenBank/DDBJ whole genome shotgun (WGS) entry which is preliminary data.</text>
</comment>
<gene>
    <name evidence="2" type="ORF">CPB83DRAFT_860126</name>
</gene>
<dbReference type="AlphaFoldDB" id="A0A9P6E9E5"/>
<keyword evidence="3" id="KW-1185">Reference proteome</keyword>
<accession>A0A9P6E9E5</accession>
<proteinExistence type="predicted"/>
<dbReference type="OrthoDB" id="2978551at2759"/>